<gene>
    <name evidence="3" type="ORF">A3A78_00940</name>
</gene>
<name>A0A1F4VE98_UNCKA</name>
<dbReference type="PANTHER" id="PTHR43022:SF1">
    <property type="entry name" value="PROTEIN SMF"/>
    <property type="match status" value="1"/>
</dbReference>
<feature type="domain" description="Smf/DprA SLOG" evidence="2">
    <location>
        <begin position="6"/>
        <end position="215"/>
    </location>
</feature>
<dbReference type="GO" id="GO:0009294">
    <property type="term" value="P:DNA-mediated transformation"/>
    <property type="evidence" value="ECO:0007669"/>
    <property type="project" value="InterPro"/>
</dbReference>
<organism evidence="3 4">
    <name type="scientific">candidate division WWE3 bacterium RIFCSPLOWO2_01_FULL_41_18</name>
    <dbReference type="NCBI Taxonomy" id="1802625"/>
    <lineage>
        <taxon>Bacteria</taxon>
        <taxon>Katanobacteria</taxon>
    </lineage>
</organism>
<proteinExistence type="inferred from homology"/>
<evidence type="ECO:0000313" key="4">
    <source>
        <dbReference type="Proteomes" id="UP000176504"/>
    </source>
</evidence>
<evidence type="ECO:0000259" key="2">
    <source>
        <dbReference type="Pfam" id="PF02481"/>
    </source>
</evidence>
<dbReference type="NCBIfam" id="TIGR00732">
    <property type="entry name" value="dprA"/>
    <property type="match status" value="1"/>
</dbReference>
<reference evidence="3 4" key="1">
    <citation type="journal article" date="2016" name="Nat. Commun.">
        <title>Thousands of microbial genomes shed light on interconnected biogeochemical processes in an aquifer system.</title>
        <authorList>
            <person name="Anantharaman K."/>
            <person name="Brown C.T."/>
            <person name="Hug L.A."/>
            <person name="Sharon I."/>
            <person name="Castelle C.J."/>
            <person name="Probst A.J."/>
            <person name="Thomas B.C."/>
            <person name="Singh A."/>
            <person name="Wilkins M.J."/>
            <person name="Karaoz U."/>
            <person name="Brodie E.L."/>
            <person name="Williams K.H."/>
            <person name="Hubbard S.S."/>
            <person name="Banfield J.F."/>
        </authorList>
    </citation>
    <scope>NUCLEOTIDE SEQUENCE [LARGE SCALE GENOMIC DNA]</scope>
</reference>
<dbReference type="Gene3D" id="3.40.50.450">
    <property type="match status" value="1"/>
</dbReference>
<comment type="similarity">
    <text evidence="1">Belongs to the DprA/Smf family.</text>
</comment>
<dbReference type="InterPro" id="IPR057666">
    <property type="entry name" value="DrpA_SLOG"/>
</dbReference>
<accession>A0A1F4VE98</accession>
<dbReference type="EMBL" id="MEVI01000002">
    <property type="protein sequence ID" value="OGC55507.1"/>
    <property type="molecule type" value="Genomic_DNA"/>
</dbReference>
<dbReference type="Proteomes" id="UP000176504">
    <property type="component" value="Unassembled WGS sequence"/>
</dbReference>
<dbReference type="AlphaFoldDB" id="A0A1F4VE98"/>
<evidence type="ECO:0000313" key="3">
    <source>
        <dbReference type="EMBL" id="OGC55507.1"/>
    </source>
</evidence>
<dbReference type="SUPFAM" id="SSF102405">
    <property type="entry name" value="MCP/YpsA-like"/>
    <property type="match status" value="1"/>
</dbReference>
<sequence length="286" mass="31167">MQIRILKKEDGLYRKHLQDIKGMTERLYYTGNILESDFEGICVVGSRRMSKYGENCIESIVSELVGAGLTIISGLAFGVDVTAQKLALDLGGRTIAVLGSGINKIRPLSNFDTARRIVESGQGALISAYEPDEDSTKASFPERDFLMAALSRAVLVIEASEKSGTSHTVKAAVNLGKEVFVVPGSIFSDLSAGCHKYIRDGANLVTCADEIFEALRIKKSVLKSKIRLTEGSFEEKVYKNISSGGTLLEDLTLSLNEPAVKVLPCLTILEMKGLIKIDRDKIFNVK</sequence>
<dbReference type="InterPro" id="IPR003488">
    <property type="entry name" value="DprA"/>
</dbReference>
<comment type="caution">
    <text evidence="3">The sequence shown here is derived from an EMBL/GenBank/DDBJ whole genome shotgun (WGS) entry which is preliminary data.</text>
</comment>
<dbReference type="Pfam" id="PF02481">
    <property type="entry name" value="DNA_processg_A"/>
    <property type="match status" value="1"/>
</dbReference>
<protein>
    <submittedName>
        <fullName evidence="3">DNA protecting protein DprA</fullName>
    </submittedName>
</protein>
<dbReference type="PANTHER" id="PTHR43022">
    <property type="entry name" value="PROTEIN SMF"/>
    <property type="match status" value="1"/>
</dbReference>
<evidence type="ECO:0000256" key="1">
    <source>
        <dbReference type="ARBA" id="ARBA00006525"/>
    </source>
</evidence>